<accession>A0ABU1BHL6</accession>
<protein>
    <submittedName>
        <fullName evidence="4">Integrase domain-containing protein</fullName>
    </submittedName>
</protein>
<proteinExistence type="predicted"/>
<name>A0ABU1BHL6_PSEHA</name>
<evidence type="ECO:0000256" key="1">
    <source>
        <dbReference type="ARBA" id="ARBA00023172"/>
    </source>
</evidence>
<dbReference type="RefSeq" id="WP_309039377.1">
    <property type="nucleotide sequence ID" value="NZ_JAVIFY010000012.1"/>
</dbReference>
<dbReference type="InterPro" id="IPR024456">
    <property type="entry name" value="Integrase_catalytic_putative"/>
</dbReference>
<keyword evidence="1" id="KW-0233">DNA recombination</keyword>
<keyword evidence="5" id="KW-1185">Reference proteome</keyword>
<dbReference type="InterPro" id="IPR024457">
    <property type="entry name" value="Putative_integrase_N"/>
</dbReference>
<feature type="domain" description="Putative integrase N-terminal" evidence="2">
    <location>
        <begin position="1"/>
        <end position="90"/>
    </location>
</feature>
<dbReference type="Pfam" id="PF12834">
    <property type="entry name" value="Phage_int_SAM_2"/>
    <property type="match status" value="1"/>
</dbReference>
<dbReference type="InterPro" id="IPR013762">
    <property type="entry name" value="Integrase-like_cat_sf"/>
</dbReference>
<dbReference type="SUPFAM" id="SSF56349">
    <property type="entry name" value="DNA breaking-rejoining enzymes"/>
    <property type="match status" value="1"/>
</dbReference>
<dbReference type="Gene3D" id="1.10.443.10">
    <property type="entry name" value="Intergrase catalytic core"/>
    <property type="match status" value="1"/>
</dbReference>
<reference evidence="4 5" key="1">
    <citation type="submission" date="2023-08" db="EMBL/GenBank/DDBJ databases">
        <title>Pseudoalteromonas haloplanktis LL1 genome.</title>
        <authorList>
            <person name="Wu S."/>
        </authorList>
    </citation>
    <scope>NUCLEOTIDE SEQUENCE [LARGE SCALE GENOMIC DNA]</scope>
    <source>
        <strain evidence="4 5">LL1</strain>
    </source>
</reference>
<dbReference type="Proteomes" id="UP001226574">
    <property type="component" value="Unassembled WGS sequence"/>
</dbReference>
<sequence>MSNLKYQLQGLILRNQDGSFSVQAGRKKCLIQIASQLKEGGYRLQSVNSLKPKHVNYLVERWQTEKLSPGTIKNRMGHIRWWAEKVGKSSMLPKSNNGSNQAITLDLEKRSYIPTESKGKELDSAKLEKITDNLVKLSLKLQREFGLRREEAIKFRPNYAIRGDQLVLKSSWTKGGRPRTLQIRTDSQRALLAEIQQTVGGGALIRTDRNYKQQLKSYEWQTSRVGLDKNHGLRHTYAQQRYLELTGWQAPINGGLTSKELTPEQKIIDREARLKISNELGHSREQITVAYLGR</sequence>
<dbReference type="InterPro" id="IPR011010">
    <property type="entry name" value="DNA_brk_join_enz"/>
</dbReference>
<gene>
    <name evidence="4" type="ORF">RC083_16035</name>
</gene>
<evidence type="ECO:0000313" key="5">
    <source>
        <dbReference type="Proteomes" id="UP001226574"/>
    </source>
</evidence>
<evidence type="ECO:0000259" key="3">
    <source>
        <dbReference type="Pfam" id="PF12835"/>
    </source>
</evidence>
<dbReference type="Pfam" id="PF12835">
    <property type="entry name" value="Integrase_1"/>
    <property type="match status" value="1"/>
</dbReference>
<evidence type="ECO:0000313" key="4">
    <source>
        <dbReference type="EMBL" id="MDQ9093087.1"/>
    </source>
</evidence>
<evidence type="ECO:0000259" key="2">
    <source>
        <dbReference type="Pfam" id="PF12834"/>
    </source>
</evidence>
<organism evidence="4 5">
    <name type="scientific">Pseudoalteromonas haloplanktis</name>
    <name type="common">Alteromonas haloplanktis</name>
    <dbReference type="NCBI Taxonomy" id="228"/>
    <lineage>
        <taxon>Bacteria</taxon>
        <taxon>Pseudomonadati</taxon>
        <taxon>Pseudomonadota</taxon>
        <taxon>Gammaproteobacteria</taxon>
        <taxon>Alteromonadales</taxon>
        <taxon>Pseudoalteromonadaceae</taxon>
        <taxon>Pseudoalteromonas</taxon>
    </lineage>
</organism>
<feature type="domain" description="Integrase catalytic" evidence="3">
    <location>
        <begin position="128"/>
        <end position="240"/>
    </location>
</feature>
<dbReference type="EMBL" id="JAVIFY010000012">
    <property type="protein sequence ID" value="MDQ9093087.1"/>
    <property type="molecule type" value="Genomic_DNA"/>
</dbReference>
<comment type="caution">
    <text evidence="4">The sequence shown here is derived from an EMBL/GenBank/DDBJ whole genome shotgun (WGS) entry which is preliminary data.</text>
</comment>